<evidence type="ECO:0000313" key="4">
    <source>
        <dbReference type="Proteomes" id="UP001195483"/>
    </source>
</evidence>
<name>A0AAE0S1R8_9BIVA</name>
<dbReference type="Pfam" id="PF13637">
    <property type="entry name" value="Ank_4"/>
    <property type="match status" value="1"/>
</dbReference>
<dbReference type="CDD" id="cd00063">
    <property type="entry name" value="FN3"/>
    <property type="match status" value="1"/>
</dbReference>
<dbReference type="PANTHER" id="PTHR21437:SF1">
    <property type="entry name" value="WIDE AWAKE"/>
    <property type="match status" value="1"/>
</dbReference>
<feature type="compositionally biased region" description="Polar residues" evidence="1">
    <location>
        <begin position="68"/>
        <end position="79"/>
    </location>
</feature>
<dbReference type="InterPro" id="IPR036116">
    <property type="entry name" value="FN3_sf"/>
</dbReference>
<dbReference type="InterPro" id="IPR003961">
    <property type="entry name" value="FN3_dom"/>
</dbReference>
<keyword evidence="4" id="KW-1185">Reference proteome</keyword>
<sequence>MNSLKFNLFLYDRASFRDKSGKTKKLERSRTLPIIHITKPANENESSTVTPRKPSVSKRKQSVPAITIQRSSDTPSTDDLQPRDRSGLLRSQSYDRCLVACPSQRISGSAWNFEDDTDSTASSENMTSCSDDVSVHRSPTQLYYTTPPKANMVRNQDERRRSSSHRDLLREMSRKRSVSLDCGDGRNMLSLGSEPENLQDSQRSKQQIRASPSDPGGLLRMNGFLSPGKPPKTPLTVPKKRSSVSSTDTDSSSPGKYDKRKSSDKSLKFYDIIALFDAVEHQDMDLVKEILETNGLDINSVNSEFLTPLDIAVMTNNIPMAKMLLSHGARESPIFDKGEMRSARLDLLVLEAEQRVVNLTAAVLNGSSGSMNISSAQQKENERQLNHWEFRHRLLKRMKAGYDHARPPDCPTNVLLSVSSSSSLLVKFGAPLNHNGAVVTKYKVEWSCHEDFRPIVGEKIVQDVRCLEVEVRGLERGKKYFMRVAAWNMKGYGSFTTSSPSYAVPSSWRDLENSIPRSEGKMKILDDLFAQVIQLRPSDASEIRESTIGSTSPVLRKKKGFKNLFSSAPKFQKSLKRGVYLACFIYTEDRVLVTSEDQLPIVEVDENYTNPSVHTDFHWLMKVACTWDDIKSLRQDMDKSTSAGSVLFRSKLLQACAVLQNALGIQDLGQFYHKPLKDPNGSIVLVTINHIRDPKGITMGSSKWVQIPKFQRRQAAGMSWDMAESQDYLATALSEMMIYNQTSKVHLHQGLYLGYLRLHATVDLVRVLVAQKSPNILPNVKIRDLSNVSREEWEWLRSLNTDNPVPPPHHQPKEFQTALSKASEQLFKSLGLSDEFAANHRVYDMEVVELSQGVTLILVLPPVEDVCIVPGQSEELVERNDLMLLPVQVFEMSELTRLLSYISNYQVQQQCD</sequence>
<protein>
    <recommendedName>
        <fullName evidence="2">Fibronectin type-III domain-containing protein</fullName>
    </recommendedName>
</protein>
<feature type="domain" description="Fibronectin type-III" evidence="2">
    <location>
        <begin position="410"/>
        <end position="506"/>
    </location>
</feature>
<evidence type="ECO:0000256" key="1">
    <source>
        <dbReference type="SAM" id="MobiDB-lite"/>
    </source>
</evidence>
<feature type="compositionally biased region" description="Polar residues" evidence="1">
    <location>
        <begin position="196"/>
        <end position="210"/>
    </location>
</feature>
<dbReference type="InterPro" id="IPR013783">
    <property type="entry name" value="Ig-like_fold"/>
</dbReference>
<reference evidence="3" key="2">
    <citation type="journal article" date="2021" name="Genome Biol. Evol.">
        <title>Developing a high-quality reference genome for a parasitic bivalve with doubly uniparental inheritance (Bivalvia: Unionida).</title>
        <authorList>
            <person name="Smith C.H."/>
        </authorList>
    </citation>
    <scope>NUCLEOTIDE SEQUENCE</scope>
    <source>
        <strain evidence="3">CHS0354</strain>
        <tissue evidence="3">Mantle</tissue>
    </source>
</reference>
<dbReference type="GO" id="GO:0005819">
    <property type="term" value="C:spindle"/>
    <property type="evidence" value="ECO:0007669"/>
    <property type="project" value="TreeGrafter"/>
</dbReference>
<dbReference type="PROSITE" id="PS50853">
    <property type="entry name" value="FN3"/>
    <property type="match status" value="1"/>
</dbReference>
<reference evidence="3" key="1">
    <citation type="journal article" date="2021" name="Genome Biol. Evol.">
        <title>A High-Quality Reference Genome for a Parasitic Bivalve with Doubly Uniparental Inheritance (Bivalvia: Unionida).</title>
        <authorList>
            <person name="Smith C.H."/>
        </authorList>
    </citation>
    <scope>NUCLEOTIDE SEQUENCE</scope>
    <source>
        <strain evidence="3">CHS0354</strain>
    </source>
</reference>
<feature type="compositionally biased region" description="Low complexity" evidence="1">
    <location>
        <begin position="243"/>
        <end position="253"/>
    </location>
</feature>
<comment type="caution">
    <text evidence="3">The sequence shown here is derived from an EMBL/GenBank/DDBJ whole genome shotgun (WGS) entry which is preliminary data.</text>
</comment>
<accession>A0AAE0S1R8</accession>
<dbReference type="GO" id="GO:0061172">
    <property type="term" value="P:regulation of establishment of bipolar cell polarity"/>
    <property type="evidence" value="ECO:0007669"/>
    <property type="project" value="TreeGrafter"/>
</dbReference>
<feature type="region of interest" description="Disordered" evidence="1">
    <location>
        <begin position="109"/>
        <end position="262"/>
    </location>
</feature>
<dbReference type="InterPro" id="IPR036770">
    <property type="entry name" value="Ankyrin_rpt-contain_sf"/>
</dbReference>
<organism evidence="3 4">
    <name type="scientific">Potamilus streckersoni</name>
    <dbReference type="NCBI Taxonomy" id="2493646"/>
    <lineage>
        <taxon>Eukaryota</taxon>
        <taxon>Metazoa</taxon>
        <taxon>Spiralia</taxon>
        <taxon>Lophotrochozoa</taxon>
        <taxon>Mollusca</taxon>
        <taxon>Bivalvia</taxon>
        <taxon>Autobranchia</taxon>
        <taxon>Heteroconchia</taxon>
        <taxon>Palaeoheterodonta</taxon>
        <taxon>Unionida</taxon>
        <taxon>Unionoidea</taxon>
        <taxon>Unionidae</taxon>
        <taxon>Ambleminae</taxon>
        <taxon>Lampsilini</taxon>
        <taxon>Potamilus</taxon>
    </lineage>
</organism>
<dbReference type="SMART" id="SM00060">
    <property type="entry name" value="FN3"/>
    <property type="match status" value="1"/>
</dbReference>
<feature type="compositionally biased region" description="Basic and acidic residues" evidence="1">
    <location>
        <begin position="155"/>
        <end position="174"/>
    </location>
</feature>
<proteinExistence type="predicted"/>
<dbReference type="Gene3D" id="1.25.40.20">
    <property type="entry name" value="Ankyrin repeat-containing domain"/>
    <property type="match status" value="1"/>
</dbReference>
<feature type="region of interest" description="Disordered" evidence="1">
    <location>
        <begin position="35"/>
        <end position="87"/>
    </location>
</feature>
<gene>
    <name evidence="3" type="ORF">CHS0354_039455</name>
</gene>
<dbReference type="EMBL" id="JAEAOA010002306">
    <property type="protein sequence ID" value="KAK3583629.1"/>
    <property type="molecule type" value="Genomic_DNA"/>
</dbReference>
<feature type="compositionally biased region" description="Polar residues" evidence="1">
    <location>
        <begin position="119"/>
        <end position="144"/>
    </location>
</feature>
<dbReference type="SUPFAM" id="SSF48403">
    <property type="entry name" value="Ankyrin repeat"/>
    <property type="match status" value="1"/>
</dbReference>
<dbReference type="SMART" id="SM00248">
    <property type="entry name" value="ANK"/>
    <property type="match status" value="2"/>
</dbReference>
<dbReference type="PANTHER" id="PTHR21437">
    <property type="entry name" value="WIDE AWAKE"/>
    <property type="match status" value="1"/>
</dbReference>
<evidence type="ECO:0000313" key="3">
    <source>
        <dbReference type="EMBL" id="KAK3583629.1"/>
    </source>
</evidence>
<dbReference type="Pfam" id="PF00041">
    <property type="entry name" value="fn3"/>
    <property type="match status" value="1"/>
</dbReference>
<dbReference type="AlphaFoldDB" id="A0AAE0S1R8"/>
<dbReference type="Proteomes" id="UP001195483">
    <property type="component" value="Unassembled WGS sequence"/>
</dbReference>
<evidence type="ECO:0000259" key="2">
    <source>
        <dbReference type="PROSITE" id="PS50853"/>
    </source>
</evidence>
<dbReference type="Gene3D" id="2.60.40.10">
    <property type="entry name" value="Immunoglobulins"/>
    <property type="match status" value="1"/>
</dbReference>
<reference evidence="3" key="3">
    <citation type="submission" date="2023-05" db="EMBL/GenBank/DDBJ databases">
        <authorList>
            <person name="Smith C.H."/>
        </authorList>
    </citation>
    <scope>NUCLEOTIDE SEQUENCE</scope>
    <source>
        <strain evidence="3">CHS0354</strain>
        <tissue evidence="3">Mantle</tissue>
    </source>
</reference>
<dbReference type="SUPFAM" id="SSF49265">
    <property type="entry name" value="Fibronectin type III"/>
    <property type="match status" value="1"/>
</dbReference>
<dbReference type="InterPro" id="IPR039269">
    <property type="entry name" value="ANKFN1"/>
</dbReference>
<dbReference type="InterPro" id="IPR002110">
    <property type="entry name" value="Ankyrin_rpt"/>
</dbReference>
<dbReference type="GO" id="GO:0000132">
    <property type="term" value="P:establishment of mitotic spindle orientation"/>
    <property type="evidence" value="ECO:0007669"/>
    <property type="project" value="TreeGrafter"/>
</dbReference>
<feature type="compositionally biased region" description="Polar residues" evidence="1">
    <location>
        <begin position="41"/>
        <end position="50"/>
    </location>
</feature>